<dbReference type="PANTHER" id="PTHR11814">
    <property type="entry name" value="SULFATE TRANSPORTER"/>
    <property type="match status" value="1"/>
</dbReference>
<dbReference type="GeneID" id="110978625"/>
<evidence type="ECO:0000259" key="6">
    <source>
        <dbReference type="PROSITE" id="PS50801"/>
    </source>
</evidence>
<organism evidence="7 8">
    <name type="scientific">Acanthaster planci</name>
    <name type="common">Crown-of-thorns starfish</name>
    <dbReference type="NCBI Taxonomy" id="133434"/>
    <lineage>
        <taxon>Eukaryota</taxon>
        <taxon>Metazoa</taxon>
        <taxon>Echinodermata</taxon>
        <taxon>Eleutherozoa</taxon>
        <taxon>Asterozoa</taxon>
        <taxon>Asteroidea</taxon>
        <taxon>Valvatacea</taxon>
        <taxon>Valvatida</taxon>
        <taxon>Acanthasteridae</taxon>
        <taxon>Acanthaster</taxon>
    </lineage>
</organism>
<evidence type="ECO:0000256" key="3">
    <source>
        <dbReference type="ARBA" id="ARBA00022989"/>
    </source>
</evidence>
<feature type="transmembrane region" description="Helical" evidence="5">
    <location>
        <begin position="36"/>
        <end position="56"/>
    </location>
</feature>
<evidence type="ECO:0000313" key="8">
    <source>
        <dbReference type="RefSeq" id="XP_022089450.1"/>
    </source>
</evidence>
<dbReference type="PROSITE" id="PS01130">
    <property type="entry name" value="SLC26A"/>
    <property type="match status" value="1"/>
</dbReference>
<dbReference type="InterPro" id="IPR018045">
    <property type="entry name" value="S04_transporter_CS"/>
</dbReference>
<evidence type="ECO:0000256" key="1">
    <source>
        <dbReference type="ARBA" id="ARBA00004141"/>
    </source>
</evidence>
<keyword evidence="7" id="KW-1185">Reference proteome</keyword>
<feature type="transmembrane region" description="Helical" evidence="5">
    <location>
        <begin position="119"/>
        <end position="139"/>
    </location>
</feature>
<feature type="transmembrane region" description="Helical" evidence="5">
    <location>
        <begin position="373"/>
        <end position="393"/>
    </location>
</feature>
<dbReference type="RefSeq" id="XP_022089450.1">
    <property type="nucleotide sequence ID" value="XM_022233758.1"/>
</dbReference>
<dbReference type="GO" id="GO:0008271">
    <property type="term" value="F:secondary active sulfate transmembrane transporter activity"/>
    <property type="evidence" value="ECO:0007669"/>
    <property type="project" value="InterPro"/>
</dbReference>
<keyword evidence="4 5" id="KW-0472">Membrane</keyword>
<dbReference type="OrthoDB" id="288203at2759"/>
<feature type="transmembrane region" description="Helical" evidence="5">
    <location>
        <begin position="68"/>
        <end position="85"/>
    </location>
</feature>
<feature type="transmembrane region" description="Helical" evidence="5">
    <location>
        <begin position="240"/>
        <end position="261"/>
    </location>
</feature>
<keyword evidence="2 5" id="KW-0812">Transmembrane</keyword>
<gene>
    <name evidence="8" type="primary">LOC110978625</name>
</gene>
<evidence type="ECO:0000256" key="4">
    <source>
        <dbReference type="ARBA" id="ARBA00023136"/>
    </source>
</evidence>
<dbReference type="Proteomes" id="UP000694845">
    <property type="component" value="Unplaced"/>
</dbReference>
<feature type="domain" description="STAS" evidence="6">
    <location>
        <begin position="496"/>
        <end position="595"/>
    </location>
</feature>
<keyword evidence="3 5" id="KW-1133">Transmembrane helix</keyword>
<dbReference type="Gene3D" id="3.30.750.24">
    <property type="entry name" value="STAS domain"/>
    <property type="match status" value="1"/>
</dbReference>
<dbReference type="InterPro" id="IPR001902">
    <property type="entry name" value="SLC26A/SulP_fam"/>
</dbReference>
<evidence type="ECO:0000256" key="2">
    <source>
        <dbReference type="ARBA" id="ARBA00022692"/>
    </source>
</evidence>
<accession>A0A8B7YAP4</accession>
<feature type="transmembrane region" description="Helical" evidence="5">
    <location>
        <begin position="399"/>
        <end position="421"/>
    </location>
</feature>
<dbReference type="InterPro" id="IPR002645">
    <property type="entry name" value="STAS_dom"/>
</dbReference>
<dbReference type="CDD" id="cd07042">
    <property type="entry name" value="STAS_SulP_like_sulfate_transporter"/>
    <property type="match status" value="1"/>
</dbReference>
<dbReference type="InterPro" id="IPR036513">
    <property type="entry name" value="STAS_dom_sf"/>
</dbReference>
<name>A0A8B7YAP4_ACAPL</name>
<dbReference type="InterPro" id="IPR011547">
    <property type="entry name" value="SLC26A/SulP_dom"/>
</dbReference>
<dbReference type="Pfam" id="PF00916">
    <property type="entry name" value="Sulfate_transp"/>
    <property type="match status" value="1"/>
</dbReference>
<feature type="transmembrane region" description="Helical" evidence="5">
    <location>
        <begin position="197"/>
        <end position="215"/>
    </location>
</feature>
<dbReference type="PROSITE" id="PS50801">
    <property type="entry name" value="STAS"/>
    <property type="match status" value="1"/>
</dbReference>
<sequence length="603" mass="65793">MEGFSVKGAVEKYCSKLSWQKRFPISLWLPRYRPSYLLHDFIAGLTVALTVLPQGLAYASIAKLPVQYGLYSAYMGCFVYCFLGTSKDISVGPTAIMSLLVATFGKTDPKNPLLHDPAYAVLLAFFAGVVQVLLGILHLGALTGFISAGVIAGFTSISAITIAFGQVKHIFGIHFSSETFLDDVILTFQHIKETKPWDVLVGVCSIVILLAFQWLKNQEMGWEKDESYTPSRGQRCSWKFLWLIATGRNAVVVVMTALIAWTLETQGLAGKVTVTGPVRQGLPPFQLPDFSKPDLFSVLELGLAMVPLIGFLEAIAIGKSFARQNDYKVEPNQELIALGCCNLAGSFLSAYPVTGSFSRTAINSQSGVKSPAAGLVTGAVVILALSFLTPAFYYIPKSALASVIIVAVLKMVNYKIVLVLWKLRKIELLAFTATCISSLFLGVAYGTAIGMAVDLLIMMYYLARPGIKVIEPVSSEQMATPVNAQTHTQVRSTPAVVIQFANSIYYPSTEYIVDVLNEKLHEKDYTRPVIVDFSCVSRLDYTIIEGLNDALNDFKKAKVELLFACAKPNVKALLQKANLDGMSIHSTVQDALRSLEEDPSGEP</sequence>
<feature type="transmembrane region" description="Helical" evidence="5">
    <location>
        <begin position="145"/>
        <end position="165"/>
    </location>
</feature>
<feature type="transmembrane region" description="Helical" evidence="5">
    <location>
        <begin position="428"/>
        <end position="461"/>
    </location>
</feature>
<feature type="transmembrane region" description="Helical" evidence="5">
    <location>
        <begin position="295"/>
        <end position="315"/>
    </location>
</feature>
<evidence type="ECO:0000256" key="5">
    <source>
        <dbReference type="SAM" id="Phobius"/>
    </source>
</evidence>
<evidence type="ECO:0000313" key="7">
    <source>
        <dbReference type="Proteomes" id="UP000694845"/>
    </source>
</evidence>
<proteinExistence type="predicted"/>
<dbReference type="KEGG" id="aplc:110978625"/>
<dbReference type="NCBIfam" id="TIGR00815">
    <property type="entry name" value="sulP"/>
    <property type="match status" value="1"/>
</dbReference>
<dbReference type="OMA" id="LEYGMIA"/>
<dbReference type="GO" id="GO:0016020">
    <property type="term" value="C:membrane"/>
    <property type="evidence" value="ECO:0007669"/>
    <property type="project" value="UniProtKB-SubCell"/>
</dbReference>
<reference evidence="8" key="1">
    <citation type="submission" date="2025-08" db="UniProtKB">
        <authorList>
            <consortium name="RefSeq"/>
        </authorList>
    </citation>
    <scope>IDENTIFICATION</scope>
</reference>
<comment type="subcellular location">
    <subcellularLocation>
        <location evidence="1">Membrane</location>
        <topology evidence="1">Multi-pass membrane protein</topology>
    </subcellularLocation>
</comment>
<protein>
    <submittedName>
        <fullName evidence="8">Sodium-independent sulfate anion transporter-like</fullName>
    </submittedName>
</protein>
<dbReference type="Pfam" id="PF01740">
    <property type="entry name" value="STAS"/>
    <property type="match status" value="1"/>
</dbReference>
<dbReference type="SUPFAM" id="SSF52091">
    <property type="entry name" value="SpoIIaa-like"/>
    <property type="match status" value="1"/>
</dbReference>
<dbReference type="AlphaFoldDB" id="A0A8B7YAP4"/>